<keyword evidence="3" id="KW-1185">Reference proteome</keyword>
<proteinExistence type="predicted"/>
<evidence type="ECO:0000313" key="2">
    <source>
        <dbReference type="EMBL" id="SMP96423.1"/>
    </source>
</evidence>
<feature type="chain" id="PRO_5045266827" description="DUF4136 domain-containing protein" evidence="1">
    <location>
        <begin position="19"/>
        <end position="195"/>
    </location>
</feature>
<accession>A0ABY1R869</accession>
<protein>
    <recommendedName>
        <fullName evidence="4">DUF4136 domain-containing protein</fullName>
    </recommendedName>
</protein>
<comment type="caution">
    <text evidence="2">The sequence shown here is derived from an EMBL/GenBank/DDBJ whole genome shotgun (WGS) entry which is preliminary data.</text>
</comment>
<dbReference type="EMBL" id="FXUO01000009">
    <property type="protein sequence ID" value="SMP96423.1"/>
    <property type="molecule type" value="Genomic_DNA"/>
</dbReference>
<feature type="signal peptide" evidence="1">
    <location>
        <begin position="1"/>
        <end position="18"/>
    </location>
</feature>
<organism evidence="2 3">
    <name type="scientific">Epilithonimonas pallida</name>
    <dbReference type="NCBI Taxonomy" id="373671"/>
    <lineage>
        <taxon>Bacteria</taxon>
        <taxon>Pseudomonadati</taxon>
        <taxon>Bacteroidota</taxon>
        <taxon>Flavobacteriia</taxon>
        <taxon>Flavobacteriales</taxon>
        <taxon>Weeksellaceae</taxon>
        <taxon>Chryseobacterium group</taxon>
        <taxon>Epilithonimonas</taxon>
    </lineage>
</organism>
<dbReference type="Proteomes" id="UP001158050">
    <property type="component" value="Unassembled WGS sequence"/>
</dbReference>
<evidence type="ECO:0008006" key="4">
    <source>
        <dbReference type="Google" id="ProtNLM"/>
    </source>
</evidence>
<keyword evidence="1" id="KW-0732">Signal</keyword>
<evidence type="ECO:0000256" key="1">
    <source>
        <dbReference type="SAM" id="SignalP"/>
    </source>
</evidence>
<evidence type="ECO:0000313" key="3">
    <source>
        <dbReference type="Proteomes" id="UP001158050"/>
    </source>
</evidence>
<gene>
    <name evidence="2" type="ORF">SAMN05421679_10927</name>
</gene>
<name>A0ABY1R869_9FLAO</name>
<reference evidence="2 3" key="1">
    <citation type="submission" date="2017-05" db="EMBL/GenBank/DDBJ databases">
        <authorList>
            <person name="Varghese N."/>
            <person name="Submissions S."/>
        </authorList>
    </citation>
    <scope>NUCLEOTIDE SEQUENCE [LARGE SCALE GENOMIC DNA]</scope>
    <source>
        <strain evidence="2 3">DSM 18015</strain>
    </source>
</reference>
<sequence>MKKLFLLGLIAVSTFLTAQKMKVTSGSFAALKGITLYDVTFDYSNLKVDKFKTEEDFLKDKMKKREEKGTDDDFKKSWFADREDRYEPKFIESFNKREPSIQVGKNNGAPYVMTVKTTWIYPGYNVGAWRQDSKINTTITISDKANPDKILLTVDYSDVPGGGAFGNDYNSGYRISESYAKLAKELAADIKKGKK</sequence>
<dbReference type="RefSeq" id="WP_283417810.1">
    <property type="nucleotide sequence ID" value="NZ_FXUO01000009.1"/>
</dbReference>